<gene>
    <name evidence="2" type="ORF">chiPu_0004563</name>
</gene>
<protein>
    <submittedName>
        <fullName evidence="2">Uncharacterized protein</fullName>
    </submittedName>
</protein>
<evidence type="ECO:0000313" key="3">
    <source>
        <dbReference type="Proteomes" id="UP000287033"/>
    </source>
</evidence>
<evidence type="ECO:0000256" key="1">
    <source>
        <dbReference type="SAM" id="MobiDB-lite"/>
    </source>
</evidence>
<comment type="caution">
    <text evidence="2">The sequence shown here is derived from an EMBL/GenBank/DDBJ whole genome shotgun (WGS) entry which is preliminary data.</text>
</comment>
<reference evidence="2 3" key="1">
    <citation type="journal article" date="2018" name="Nat. Ecol. Evol.">
        <title>Shark genomes provide insights into elasmobranch evolution and the origin of vertebrates.</title>
        <authorList>
            <person name="Hara Y"/>
            <person name="Yamaguchi K"/>
            <person name="Onimaru K"/>
            <person name="Kadota M"/>
            <person name="Koyanagi M"/>
            <person name="Keeley SD"/>
            <person name="Tatsumi K"/>
            <person name="Tanaka K"/>
            <person name="Motone F"/>
            <person name="Kageyama Y"/>
            <person name="Nozu R"/>
            <person name="Adachi N"/>
            <person name="Nishimura O"/>
            <person name="Nakagawa R"/>
            <person name="Tanegashima C"/>
            <person name="Kiyatake I"/>
            <person name="Matsumoto R"/>
            <person name="Murakumo K"/>
            <person name="Nishida K"/>
            <person name="Terakita A"/>
            <person name="Kuratani S"/>
            <person name="Sato K"/>
            <person name="Hyodo S Kuraku.S."/>
        </authorList>
    </citation>
    <scope>NUCLEOTIDE SEQUENCE [LARGE SCALE GENOMIC DNA]</scope>
</reference>
<dbReference type="Proteomes" id="UP000287033">
    <property type="component" value="Unassembled WGS sequence"/>
</dbReference>
<proteinExistence type="predicted"/>
<evidence type="ECO:0000313" key="2">
    <source>
        <dbReference type="EMBL" id="GCC26149.1"/>
    </source>
</evidence>
<dbReference type="EMBL" id="BEZZ01000112">
    <property type="protein sequence ID" value="GCC26149.1"/>
    <property type="molecule type" value="Genomic_DNA"/>
</dbReference>
<feature type="region of interest" description="Disordered" evidence="1">
    <location>
        <begin position="1"/>
        <end position="32"/>
    </location>
</feature>
<dbReference type="AlphaFoldDB" id="A0A401S6Y4"/>
<keyword evidence="3" id="KW-1185">Reference proteome</keyword>
<name>A0A401S6Y4_CHIPU</name>
<accession>A0A401S6Y4</accession>
<organism evidence="2 3">
    <name type="scientific">Chiloscyllium punctatum</name>
    <name type="common">Brownbanded bambooshark</name>
    <name type="synonym">Hemiscyllium punctatum</name>
    <dbReference type="NCBI Taxonomy" id="137246"/>
    <lineage>
        <taxon>Eukaryota</taxon>
        <taxon>Metazoa</taxon>
        <taxon>Chordata</taxon>
        <taxon>Craniata</taxon>
        <taxon>Vertebrata</taxon>
        <taxon>Chondrichthyes</taxon>
        <taxon>Elasmobranchii</taxon>
        <taxon>Galeomorphii</taxon>
        <taxon>Galeoidea</taxon>
        <taxon>Orectolobiformes</taxon>
        <taxon>Hemiscylliidae</taxon>
        <taxon>Chiloscyllium</taxon>
    </lineage>
</organism>
<sequence length="100" mass="10911">MKSVYVITATATPQTPTASPRSDIGADASPNRSSAILGKEGLSFGENLALEQNIDFSQEIGAEQNKTKGRIHIKYVPIQKNPLRMEKQGQNVGLYHKDVD</sequence>
<feature type="compositionally biased region" description="Low complexity" evidence="1">
    <location>
        <begin position="8"/>
        <end position="20"/>
    </location>
</feature>